<evidence type="ECO:0000313" key="2">
    <source>
        <dbReference type="Proteomes" id="UP000676336"/>
    </source>
</evidence>
<gene>
    <name evidence="1" type="ORF">SMN809_LOCUS38335</name>
</gene>
<feature type="non-terminal residue" evidence="1">
    <location>
        <position position="38"/>
    </location>
</feature>
<dbReference type="AlphaFoldDB" id="A0A8S2YVQ5"/>
<dbReference type="EMBL" id="CAJOBI010099851">
    <property type="protein sequence ID" value="CAF4582598.1"/>
    <property type="molecule type" value="Genomic_DNA"/>
</dbReference>
<comment type="caution">
    <text evidence="1">The sequence shown here is derived from an EMBL/GenBank/DDBJ whole genome shotgun (WGS) entry which is preliminary data.</text>
</comment>
<evidence type="ECO:0000313" key="1">
    <source>
        <dbReference type="EMBL" id="CAF4582598.1"/>
    </source>
</evidence>
<accession>A0A8S2YVQ5</accession>
<name>A0A8S2YVQ5_9BILA</name>
<protein>
    <submittedName>
        <fullName evidence="1">Uncharacterized protein</fullName>
    </submittedName>
</protein>
<sequence>MKPLKSPETKRIDAALEKNLETIVTQVRRKTTKPSELT</sequence>
<proteinExistence type="predicted"/>
<dbReference type="Proteomes" id="UP000676336">
    <property type="component" value="Unassembled WGS sequence"/>
</dbReference>
<organism evidence="1 2">
    <name type="scientific">Rotaria magnacalcarata</name>
    <dbReference type="NCBI Taxonomy" id="392030"/>
    <lineage>
        <taxon>Eukaryota</taxon>
        <taxon>Metazoa</taxon>
        <taxon>Spiralia</taxon>
        <taxon>Gnathifera</taxon>
        <taxon>Rotifera</taxon>
        <taxon>Eurotatoria</taxon>
        <taxon>Bdelloidea</taxon>
        <taxon>Philodinida</taxon>
        <taxon>Philodinidae</taxon>
        <taxon>Rotaria</taxon>
    </lineage>
</organism>
<reference evidence="1" key="1">
    <citation type="submission" date="2021-02" db="EMBL/GenBank/DDBJ databases">
        <authorList>
            <person name="Nowell W R."/>
        </authorList>
    </citation>
    <scope>NUCLEOTIDE SEQUENCE</scope>
</reference>